<dbReference type="PANTHER" id="PTHR46214:SF8">
    <property type="entry name" value="RING_FYVE_PHD ZINC FINGER SUPERFAMILY PROTEIN"/>
    <property type="match status" value="1"/>
</dbReference>
<organism evidence="5 6">
    <name type="scientific">Carex littledalei</name>
    <dbReference type="NCBI Taxonomy" id="544730"/>
    <lineage>
        <taxon>Eukaryota</taxon>
        <taxon>Viridiplantae</taxon>
        <taxon>Streptophyta</taxon>
        <taxon>Embryophyta</taxon>
        <taxon>Tracheophyta</taxon>
        <taxon>Spermatophyta</taxon>
        <taxon>Magnoliopsida</taxon>
        <taxon>Liliopsida</taxon>
        <taxon>Poales</taxon>
        <taxon>Cyperaceae</taxon>
        <taxon>Cyperoideae</taxon>
        <taxon>Cariceae</taxon>
        <taxon>Carex</taxon>
        <taxon>Carex subgen. Euthyceras</taxon>
    </lineage>
</organism>
<reference evidence="5" key="1">
    <citation type="submission" date="2020-01" db="EMBL/GenBank/DDBJ databases">
        <title>Genome sequence of Kobresia littledalei, the first chromosome-level genome in the family Cyperaceae.</title>
        <authorList>
            <person name="Qu G."/>
        </authorList>
    </citation>
    <scope>NUCLEOTIDE SEQUENCE</scope>
    <source>
        <strain evidence="5">C.B.Clarke</strain>
        <tissue evidence="5">Leaf</tissue>
    </source>
</reference>
<evidence type="ECO:0000256" key="1">
    <source>
        <dbReference type="ARBA" id="ARBA00022723"/>
    </source>
</evidence>
<name>A0A833QEF7_9POAL</name>
<feature type="domain" description="RING-CH-type" evidence="4">
    <location>
        <begin position="80"/>
        <end position="140"/>
    </location>
</feature>
<dbReference type="SUPFAM" id="SSF57850">
    <property type="entry name" value="RING/U-box"/>
    <property type="match status" value="1"/>
</dbReference>
<dbReference type="InterPro" id="IPR013083">
    <property type="entry name" value="Znf_RING/FYVE/PHD"/>
</dbReference>
<dbReference type="Pfam" id="PF12906">
    <property type="entry name" value="RINGv"/>
    <property type="match status" value="1"/>
</dbReference>
<evidence type="ECO:0000256" key="2">
    <source>
        <dbReference type="ARBA" id="ARBA00022771"/>
    </source>
</evidence>
<accession>A0A833QEF7</accession>
<evidence type="ECO:0000313" key="5">
    <source>
        <dbReference type="EMBL" id="KAF3322008.1"/>
    </source>
</evidence>
<dbReference type="OrthoDB" id="1734943at2759"/>
<comment type="caution">
    <text evidence="5">The sequence shown here is derived from an EMBL/GenBank/DDBJ whole genome shotgun (WGS) entry which is preliminary data.</text>
</comment>
<keyword evidence="3" id="KW-0862">Zinc</keyword>
<dbReference type="AlphaFoldDB" id="A0A833QEF7"/>
<dbReference type="GO" id="GO:0008270">
    <property type="term" value="F:zinc ion binding"/>
    <property type="evidence" value="ECO:0007669"/>
    <property type="project" value="UniProtKB-KW"/>
</dbReference>
<keyword evidence="2" id="KW-0863">Zinc-finger</keyword>
<evidence type="ECO:0000256" key="3">
    <source>
        <dbReference type="ARBA" id="ARBA00022833"/>
    </source>
</evidence>
<dbReference type="PROSITE" id="PS51292">
    <property type="entry name" value="ZF_RING_CH"/>
    <property type="match status" value="1"/>
</dbReference>
<dbReference type="Proteomes" id="UP000623129">
    <property type="component" value="Unassembled WGS sequence"/>
</dbReference>
<dbReference type="Gene3D" id="3.30.40.10">
    <property type="entry name" value="Zinc/RING finger domain, C3HC4 (zinc finger)"/>
    <property type="match status" value="1"/>
</dbReference>
<keyword evidence="6" id="KW-1185">Reference proteome</keyword>
<dbReference type="SMART" id="SM00744">
    <property type="entry name" value="RINGv"/>
    <property type="match status" value="1"/>
</dbReference>
<protein>
    <submittedName>
        <fullName evidence="5">RING-variant domain-containing protein</fullName>
    </submittedName>
</protein>
<dbReference type="PANTHER" id="PTHR46214">
    <property type="entry name" value="ZINC FINGER, RING-CH-TYPE"/>
    <property type="match status" value="1"/>
</dbReference>
<sequence length="140" mass="15055">MELNNTPPGSPSIRCVSEARISIQSLPFSPPPSPLSNPTAGSRKMDHDLVPCVVIDLGLKVEEDTVVVVECQSTKLSSVSNFSTEKICRICHVSSGCAGNGSELIDLGCGCKNGLGIAHQHCAETWFKIKGNRIDIDIYW</sequence>
<evidence type="ECO:0000259" key="4">
    <source>
        <dbReference type="PROSITE" id="PS51292"/>
    </source>
</evidence>
<dbReference type="InterPro" id="IPR011016">
    <property type="entry name" value="Znf_RING-CH"/>
</dbReference>
<gene>
    <name evidence="5" type="ORF">FCM35_KLT14224</name>
</gene>
<evidence type="ECO:0000313" key="6">
    <source>
        <dbReference type="Proteomes" id="UP000623129"/>
    </source>
</evidence>
<dbReference type="EMBL" id="SWLB01000026">
    <property type="protein sequence ID" value="KAF3322008.1"/>
    <property type="molecule type" value="Genomic_DNA"/>
</dbReference>
<keyword evidence="1" id="KW-0479">Metal-binding</keyword>
<proteinExistence type="predicted"/>